<dbReference type="InterPro" id="IPR044068">
    <property type="entry name" value="CB"/>
</dbReference>
<dbReference type="Gene3D" id="1.10.443.10">
    <property type="entry name" value="Intergrase catalytic core"/>
    <property type="match status" value="1"/>
</dbReference>
<sequence>MKIVEAIKEFEFEQQVNGLSKKYIALCQHRLNSWKTYMIDELFIDEIDNVTERHIKLFIRHRQNLGREKNITINNRLATLKVFFKFLIDMDVIKKENNPMADIKNLKEGRTVITTFTDDEVKRVIDSTGSQTYSNIRDKTILIFLFETGVRVSELVGIRNSDVFIDRIFIRGKGSHERYVYISKKMRRQMKRYERAKKLRFEHIPSSMIDDYYFLNQEADGMSRSNVNKILRRAGTKAKVREEIRCSPHDCRHYFAQKQIKQGIDVYSLSRLLGHSSIDITTQYLRGLQMDDIINIGRRTSPLRDIPIKLV</sequence>
<evidence type="ECO:0000256" key="1">
    <source>
        <dbReference type="ARBA" id="ARBA00008857"/>
    </source>
</evidence>
<dbReference type="Gene3D" id="1.10.150.130">
    <property type="match status" value="1"/>
</dbReference>
<organism evidence="8 9">
    <name type="scientific">Lederbergia ruris</name>
    <dbReference type="NCBI Taxonomy" id="217495"/>
    <lineage>
        <taxon>Bacteria</taxon>
        <taxon>Bacillati</taxon>
        <taxon>Bacillota</taxon>
        <taxon>Bacilli</taxon>
        <taxon>Bacillales</taxon>
        <taxon>Bacillaceae</taxon>
        <taxon>Lederbergia</taxon>
    </lineage>
</organism>
<dbReference type="PANTHER" id="PTHR30349:SF41">
    <property type="entry name" value="INTEGRASE_RECOMBINASE PROTEIN MJ0367-RELATED"/>
    <property type="match status" value="1"/>
</dbReference>
<dbReference type="PANTHER" id="PTHR30349">
    <property type="entry name" value="PHAGE INTEGRASE-RELATED"/>
    <property type="match status" value="1"/>
</dbReference>
<comment type="caution">
    <text evidence="8">The sequence shown here is derived from an EMBL/GenBank/DDBJ whole genome shotgun (WGS) entry which is preliminary data.</text>
</comment>
<dbReference type="InterPro" id="IPR011010">
    <property type="entry name" value="DNA_brk_join_enz"/>
</dbReference>
<protein>
    <submittedName>
        <fullName evidence="8">Integrase</fullName>
    </submittedName>
</protein>
<dbReference type="InterPro" id="IPR010998">
    <property type="entry name" value="Integrase_recombinase_N"/>
</dbReference>
<dbReference type="EMBL" id="BORB01000019">
    <property type="protein sequence ID" value="GIN58114.1"/>
    <property type="molecule type" value="Genomic_DNA"/>
</dbReference>
<keyword evidence="2" id="KW-0229">DNA integration</keyword>
<evidence type="ECO:0000259" key="7">
    <source>
        <dbReference type="PROSITE" id="PS51900"/>
    </source>
</evidence>
<keyword evidence="4" id="KW-0233">DNA recombination</keyword>
<comment type="similarity">
    <text evidence="1">Belongs to the 'phage' integrase family.</text>
</comment>
<proteinExistence type="inferred from homology"/>
<dbReference type="InterPro" id="IPR050090">
    <property type="entry name" value="Tyrosine_recombinase_XerCD"/>
</dbReference>
<evidence type="ECO:0000256" key="5">
    <source>
        <dbReference type="PROSITE-ProRule" id="PRU01248"/>
    </source>
</evidence>
<evidence type="ECO:0000313" key="8">
    <source>
        <dbReference type="EMBL" id="GIN58114.1"/>
    </source>
</evidence>
<keyword evidence="9" id="KW-1185">Reference proteome</keyword>
<dbReference type="InterPro" id="IPR004107">
    <property type="entry name" value="Integrase_SAM-like_N"/>
</dbReference>
<name>A0ABQ4KJH6_9BACI</name>
<dbReference type="Proteomes" id="UP000679950">
    <property type="component" value="Unassembled WGS sequence"/>
</dbReference>
<dbReference type="InterPro" id="IPR013762">
    <property type="entry name" value="Integrase-like_cat_sf"/>
</dbReference>
<dbReference type="SUPFAM" id="SSF56349">
    <property type="entry name" value="DNA breaking-rejoining enzymes"/>
    <property type="match status" value="1"/>
</dbReference>
<keyword evidence="3 5" id="KW-0238">DNA-binding</keyword>
<dbReference type="PROSITE" id="PS51898">
    <property type="entry name" value="TYR_RECOMBINASE"/>
    <property type="match status" value="1"/>
</dbReference>
<dbReference type="Pfam" id="PF00589">
    <property type="entry name" value="Phage_integrase"/>
    <property type="match status" value="1"/>
</dbReference>
<evidence type="ECO:0000259" key="6">
    <source>
        <dbReference type="PROSITE" id="PS51898"/>
    </source>
</evidence>
<accession>A0ABQ4KJH6</accession>
<dbReference type="PROSITE" id="PS51900">
    <property type="entry name" value="CB"/>
    <property type="match status" value="1"/>
</dbReference>
<evidence type="ECO:0000313" key="9">
    <source>
        <dbReference type="Proteomes" id="UP000679950"/>
    </source>
</evidence>
<dbReference type="InterPro" id="IPR002104">
    <property type="entry name" value="Integrase_catalytic"/>
</dbReference>
<dbReference type="Pfam" id="PF02899">
    <property type="entry name" value="Phage_int_SAM_1"/>
    <property type="match status" value="1"/>
</dbReference>
<evidence type="ECO:0000256" key="2">
    <source>
        <dbReference type="ARBA" id="ARBA00022908"/>
    </source>
</evidence>
<gene>
    <name evidence="8" type="primary">xerD_2</name>
    <name evidence="8" type="ORF">J8TS2_24330</name>
</gene>
<evidence type="ECO:0000256" key="3">
    <source>
        <dbReference type="ARBA" id="ARBA00023125"/>
    </source>
</evidence>
<evidence type="ECO:0000256" key="4">
    <source>
        <dbReference type="ARBA" id="ARBA00023172"/>
    </source>
</evidence>
<feature type="domain" description="Tyr recombinase" evidence="6">
    <location>
        <begin position="111"/>
        <end position="298"/>
    </location>
</feature>
<dbReference type="RefSeq" id="WP_212966430.1">
    <property type="nucleotide sequence ID" value="NZ_BORB01000019.1"/>
</dbReference>
<reference evidence="8 9" key="1">
    <citation type="submission" date="2021-03" db="EMBL/GenBank/DDBJ databases">
        <title>Antimicrobial resistance genes in bacteria isolated from Japanese honey, and their potential for conferring macrolide and lincosamide resistance in the American foulbrood pathogen Paenibacillus larvae.</title>
        <authorList>
            <person name="Okamoto M."/>
            <person name="Kumagai M."/>
            <person name="Kanamori H."/>
            <person name="Takamatsu D."/>
        </authorList>
    </citation>
    <scope>NUCLEOTIDE SEQUENCE [LARGE SCALE GENOMIC DNA]</scope>
    <source>
        <strain evidence="8 9">J8TS2</strain>
    </source>
</reference>
<feature type="domain" description="Core-binding (CB)" evidence="7">
    <location>
        <begin position="1"/>
        <end position="88"/>
    </location>
</feature>